<dbReference type="InterPro" id="IPR008949">
    <property type="entry name" value="Isoprenoid_synthase_dom_sf"/>
</dbReference>
<comment type="cofactor">
    <cofactor evidence="1">
        <name>Mg(2+)</name>
        <dbReference type="ChEBI" id="CHEBI:18420"/>
    </cofactor>
</comment>
<evidence type="ECO:0000256" key="3">
    <source>
        <dbReference type="ARBA" id="ARBA00022679"/>
    </source>
</evidence>
<dbReference type="EMBL" id="JANURM010000013">
    <property type="protein sequence ID" value="MDL0089482.1"/>
    <property type="molecule type" value="Genomic_DNA"/>
</dbReference>
<dbReference type="PANTHER" id="PTHR43281:SF1">
    <property type="entry name" value="FARNESYL DIPHOSPHATE SYNTHASE"/>
    <property type="match status" value="1"/>
</dbReference>
<dbReference type="SFLD" id="SFLDG01017">
    <property type="entry name" value="Polyprenyl_Transferase_Like"/>
    <property type="match status" value="1"/>
</dbReference>
<evidence type="ECO:0000256" key="6">
    <source>
        <dbReference type="ARBA" id="ARBA00023229"/>
    </source>
</evidence>
<dbReference type="SUPFAM" id="SSF48576">
    <property type="entry name" value="Terpenoid synthases"/>
    <property type="match status" value="1"/>
</dbReference>
<keyword evidence="6" id="KW-0414">Isoprene biosynthesis</keyword>
<dbReference type="InterPro" id="IPR033749">
    <property type="entry name" value="Polyprenyl_synt_CS"/>
</dbReference>
<evidence type="ECO:0000313" key="8">
    <source>
        <dbReference type="EMBL" id="MDL0089482.1"/>
    </source>
</evidence>
<dbReference type="InterPro" id="IPR000092">
    <property type="entry name" value="Polyprenyl_synt"/>
</dbReference>
<evidence type="ECO:0000256" key="7">
    <source>
        <dbReference type="RuleBase" id="RU004466"/>
    </source>
</evidence>
<dbReference type="PROSITE" id="PS00444">
    <property type="entry name" value="POLYPRENYL_SYNTHASE_2"/>
    <property type="match status" value="1"/>
</dbReference>
<sequence length="277" mass="30279">MNFTDFLNENLPTAPSFHPHYEIALSDMLKAGGKHFRASLLLGVVSALKPRNLAAAMRVALGVELLHTYSLIHDDLPVMDNAPLRRGKPTLHVKYDEVTAVLAGDALNTHAFFEISRANLSSEIRIKCVEILSQNGGASGMVLGQAIDCFFEKKPLTLDELKFLHTHKTAKLIAASLKMGAVIAECDEKMCDEIYELGLDLGLAFQIQDDIIDATSDESEAGKPVHNDSVKNSFTNLLGVSGAISYKNEILNGVKNRLKSLPQGVCDMILELVKKHL</sequence>
<dbReference type="PANTHER" id="PTHR43281">
    <property type="entry name" value="FARNESYL DIPHOSPHATE SYNTHASE"/>
    <property type="match status" value="1"/>
</dbReference>
<dbReference type="RefSeq" id="WP_284938155.1">
    <property type="nucleotide sequence ID" value="NZ_JANURM010000013.1"/>
</dbReference>
<keyword evidence="5" id="KW-0460">Magnesium</keyword>
<name>A0ABT7HRD9_9BACT</name>
<accession>A0ABT7HRD9</accession>
<dbReference type="Proteomes" id="UP001173801">
    <property type="component" value="Unassembled WGS sequence"/>
</dbReference>
<comment type="caution">
    <text evidence="8">The sequence shown here is derived from an EMBL/GenBank/DDBJ whole genome shotgun (WGS) entry which is preliminary data.</text>
</comment>
<organism evidence="8 9">
    <name type="scientific">Campylobacter gastrosuis</name>
    <dbReference type="NCBI Taxonomy" id="2974576"/>
    <lineage>
        <taxon>Bacteria</taxon>
        <taxon>Pseudomonadati</taxon>
        <taxon>Campylobacterota</taxon>
        <taxon>Epsilonproteobacteria</taxon>
        <taxon>Campylobacterales</taxon>
        <taxon>Campylobacteraceae</taxon>
        <taxon>Campylobacter</taxon>
    </lineage>
</organism>
<dbReference type="SFLD" id="SFLDS00005">
    <property type="entry name" value="Isoprenoid_Synthase_Type_I"/>
    <property type="match status" value="1"/>
</dbReference>
<evidence type="ECO:0000256" key="1">
    <source>
        <dbReference type="ARBA" id="ARBA00001946"/>
    </source>
</evidence>
<dbReference type="PROSITE" id="PS00723">
    <property type="entry name" value="POLYPRENYL_SYNTHASE_1"/>
    <property type="match status" value="1"/>
</dbReference>
<protein>
    <submittedName>
        <fullName evidence="8">Polyprenyl synthetase family protein</fullName>
    </submittedName>
</protein>
<comment type="similarity">
    <text evidence="2 7">Belongs to the FPP/GGPP synthase family.</text>
</comment>
<dbReference type="CDD" id="cd00685">
    <property type="entry name" value="Trans_IPPS_HT"/>
    <property type="match status" value="1"/>
</dbReference>
<keyword evidence="3 7" id="KW-0808">Transferase</keyword>
<keyword evidence="4" id="KW-0479">Metal-binding</keyword>
<keyword evidence="9" id="KW-1185">Reference proteome</keyword>
<reference evidence="8" key="2">
    <citation type="journal article" date="2023" name="Microorganisms">
        <title>Isolation and Genomic Characteristics of Cat-Borne Campylobacter felis sp. nov. and Sheep-Borne Campylobacter ovis sp. nov.</title>
        <authorList>
            <person name="Wang H."/>
            <person name="Li Y."/>
            <person name="Gu Y."/>
            <person name="Zhou G."/>
            <person name="Chen X."/>
            <person name="Zhang X."/>
            <person name="Shao Z."/>
            <person name="Zhang J."/>
            <person name="Zhang M."/>
        </authorList>
    </citation>
    <scope>NUCLEOTIDE SEQUENCE</scope>
    <source>
        <strain evidence="8">PS10</strain>
    </source>
</reference>
<reference evidence="8" key="1">
    <citation type="submission" date="2022-08" db="EMBL/GenBank/DDBJ databases">
        <authorList>
            <person name="Wang H."/>
        </authorList>
    </citation>
    <scope>NUCLEOTIDE SEQUENCE</scope>
    <source>
        <strain evidence="8">PS10</strain>
    </source>
</reference>
<evidence type="ECO:0000256" key="4">
    <source>
        <dbReference type="ARBA" id="ARBA00022723"/>
    </source>
</evidence>
<dbReference type="Pfam" id="PF00348">
    <property type="entry name" value="polyprenyl_synt"/>
    <property type="match status" value="1"/>
</dbReference>
<evidence type="ECO:0000256" key="5">
    <source>
        <dbReference type="ARBA" id="ARBA00022842"/>
    </source>
</evidence>
<proteinExistence type="inferred from homology"/>
<evidence type="ECO:0000313" key="9">
    <source>
        <dbReference type="Proteomes" id="UP001173801"/>
    </source>
</evidence>
<dbReference type="Gene3D" id="1.10.600.10">
    <property type="entry name" value="Farnesyl Diphosphate Synthase"/>
    <property type="match status" value="1"/>
</dbReference>
<gene>
    <name evidence="8" type="ORF">NYG85_08945</name>
</gene>
<evidence type="ECO:0000256" key="2">
    <source>
        <dbReference type="ARBA" id="ARBA00006706"/>
    </source>
</evidence>